<dbReference type="Pfam" id="PF09643">
    <property type="entry name" value="YopX"/>
    <property type="match status" value="1"/>
</dbReference>
<accession>A0A8S5RL88</accession>
<organism evidence="2">
    <name type="scientific">virus sp. ctReX5</name>
    <dbReference type="NCBI Taxonomy" id="2825818"/>
    <lineage>
        <taxon>Viruses</taxon>
    </lineage>
</organism>
<dbReference type="Gene3D" id="2.30.30.290">
    <property type="entry name" value="YopX-like domains"/>
    <property type="match status" value="1"/>
</dbReference>
<dbReference type="EMBL" id="BK059114">
    <property type="protein sequence ID" value="DAE31939.1"/>
    <property type="molecule type" value="Genomic_DNA"/>
</dbReference>
<reference evidence="2" key="1">
    <citation type="journal article" date="2021" name="Proc. Natl. Acad. Sci. U.S.A.">
        <title>A Catalog of Tens of Thousands of Viruses from Human Metagenomes Reveals Hidden Associations with Chronic Diseases.</title>
        <authorList>
            <person name="Tisza M.J."/>
            <person name="Buck C.B."/>
        </authorList>
    </citation>
    <scope>NUCLEOTIDE SEQUENCE</scope>
    <source>
        <strain evidence="2">CtReX5</strain>
    </source>
</reference>
<feature type="domain" description="YopX protein" evidence="1">
    <location>
        <begin position="53"/>
        <end position="135"/>
    </location>
</feature>
<proteinExistence type="predicted"/>
<evidence type="ECO:0000313" key="2">
    <source>
        <dbReference type="EMBL" id="DAE31939.1"/>
    </source>
</evidence>
<protein>
    <submittedName>
        <fullName evidence="2">YopX protein</fullName>
    </submittedName>
</protein>
<dbReference type="SUPFAM" id="SSF159006">
    <property type="entry name" value="YopX-like"/>
    <property type="match status" value="1"/>
</dbReference>
<dbReference type="InterPro" id="IPR023385">
    <property type="entry name" value="YopX-like_C"/>
</dbReference>
<name>A0A8S5RL88_9VIRU</name>
<dbReference type="InterPro" id="IPR019096">
    <property type="entry name" value="YopX_protein"/>
</dbReference>
<sequence>MEDRYLFKAKRVYNGGKWVQGYYVKGLDMYGKEVHLIFEPNTMFYSSGETGGWYKVDPTTICRCTGLRSKNGKLIWEKDIIRCKLGKVIVLWDEAQWKVKKCDEVFIWYKDLYFGVFDRNAEVIGNIFDNKELLESEG</sequence>
<evidence type="ECO:0000259" key="1">
    <source>
        <dbReference type="Pfam" id="PF09643"/>
    </source>
</evidence>